<keyword evidence="3" id="KW-1185">Reference proteome</keyword>
<keyword evidence="1" id="KW-0732">Signal</keyword>
<comment type="caution">
    <text evidence="2">The sequence shown here is derived from an EMBL/GenBank/DDBJ whole genome shotgun (WGS) entry which is preliminary data.</text>
</comment>
<reference evidence="2" key="2">
    <citation type="submission" date="2020-11" db="EMBL/GenBank/DDBJ databases">
        <authorList>
            <person name="McCartney M.A."/>
            <person name="Auch B."/>
            <person name="Kono T."/>
            <person name="Mallez S."/>
            <person name="Becker A."/>
            <person name="Gohl D.M."/>
            <person name="Silverstein K.A.T."/>
            <person name="Koren S."/>
            <person name="Bechman K.B."/>
            <person name="Herman A."/>
            <person name="Abrahante J.E."/>
            <person name="Garbe J."/>
        </authorList>
    </citation>
    <scope>NUCLEOTIDE SEQUENCE</scope>
    <source>
        <strain evidence="2">Duluth1</strain>
        <tissue evidence="2">Whole animal</tissue>
    </source>
</reference>
<gene>
    <name evidence="2" type="ORF">DPMN_104848</name>
</gene>
<dbReference type="EMBL" id="JAIWYP010000004">
    <property type="protein sequence ID" value="KAH3831578.1"/>
    <property type="molecule type" value="Genomic_DNA"/>
</dbReference>
<feature type="signal peptide" evidence="1">
    <location>
        <begin position="1"/>
        <end position="16"/>
    </location>
</feature>
<sequence length="110" mass="12296">MFVVGALLCFLNIACAIDHYALTYNYFDEMAQNYCAAKGTGWTFSLRRDCGNVAPTCNDICESASAEILRIIYHQQHKVACFDAFEINKDHNQLLANPTISQPDAGKRDV</sequence>
<proteinExistence type="predicted"/>
<dbReference type="Proteomes" id="UP000828390">
    <property type="component" value="Unassembled WGS sequence"/>
</dbReference>
<feature type="chain" id="PRO_5038824701" description="Secreted protein" evidence="1">
    <location>
        <begin position="17"/>
        <end position="110"/>
    </location>
</feature>
<name>A0A9D4HAH9_DREPO</name>
<dbReference type="AlphaFoldDB" id="A0A9D4HAH9"/>
<reference evidence="2" key="1">
    <citation type="journal article" date="2019" name="bioRxiv">
        <title>The Genome of the Zebra Mussel, Dreissena polymorpha: A Resource for Invasive Species Research.</title>
        <authorList>
            <person name="McCartney M.A."/>
            <person name="Auch B."/>
            <person name="Kono T."/>
            <person name="Mallez S."/>
            <person name="Zhang Y."/>
            <person name="Obille A."/>
            <person name="Becker A."/>
            <person name="Abrahante J.E."/>
            <person name="Garbe J."/>
            <person name="Badalamenti J.P."/>
            <person name="Herman A."/>
            <person name="Mangelson H."/>
            <person name="Liachko I."/>
            <person name="Sullivan S."/>
            <person name="Sone E.D."/>
            <person name="Koren S."/>
            <person name="Silverstein K.A.T."/>
            <person name="Beckman K.B."/>
            <person name="Gohl D.M."/>
        </authorList>
    </citation>
    <scope>NUCLEOTIDE SEQUENCE</scope>
    <source>
        <strain evidence="2">Duluth1</strain>
        <tissue evidence="2">Whole animal</tissue>
    </source>
</reference>
<evidence type="ECO:0008006" key="4">
    <source>
        <dbReference type="Google" id="ProtNLM"/>
    </source>
</evidence>
<evidence type="ECO:0000313" key="2">
    <source>
        <dbReference type="EMBL" id="KAH3831578.1"/>
    </source>
</evidence>
<evidence type="ECO:0000256" key="1">
    <source>
        <dbReference type="SAM" id="SignalP"/>
    </source>
</evidence>
<accession>A0A9D4HAH9</accession>
<evidence type="ECO:0000313" key="3">
    <source>
        <dbReference type="Proteomes" id="UP000828390"/>
    </source>
</evidence>
<protein>
    <recommendedName>
        <fullName evidence="4">Secreted protein</fullName>
    </recommendedName>
</protein>
<organism evidence="2 3">
    <name type="scientific">Dreissena polymorpha</name>
    <name type="common">Zebra mussel</name>
    <name type="synonym">Mytilus polymorpha</name>
    <dbReference type="NCBI Taxonomy" id="45954"/>
    <lineage>
        <taxon>Eukaryota</taxon>
        <taxon>Metazoa</taxon>
        <taxon>Spiralia</taxon>
        <taxon>Lophotrochozoa</taxon>
        <taxon>Mollusca</taxon>
        <taxon>Bivalvia</taxon>
        <taxon>Autobranchia</taxon>
        <taxon>Heteroconchia</taxon>
        <taxon>Euheterodonta</taxon>
        <taxon>Imparidentia</taxon>
        <taxon>Neoheterodontei</taxon>
        <taxon>Myida</taxon>
        <taxon>Dreissenoidea</taxon>
        <taxon>Dreissenidae</taxon>
        <taxon>Dreissena</taxon>
    </lineage>
</organism>